<evidence type="ECO:0008006" key="8">
    <source>
        <dbReference type="Google" id="ProtNLM"/>
    </source>
</evidence>
<proteinExistence type="predicted"/>
<dbReference type="Pfam" id="PF24883">
    <property type="entry name" value="NPHP3_N"/>
    <property type="match status" value="1"/>
</dbReference>
<sequence>MMAPSLVPQAPVNDLWARAAAELSDDDKRNINFNRPDKLNILAELHEAAEKSRQRSMESRWTYTRKSGETVIVRDVFEKIVRWIDMFKQVGDVAVRYDPAYASLPWAGIRLVLQIAVNDSNKLGLVVEGLARIAELICRLTVTEALYLQGTSKAVKELERAVVKLYANILGYLSKAKQYLEQGTAKRMFKSAVLTKTQFDSGLNDIRTAENDVDRCMALADRNESVNNYTKLTDLLTRIDAPLRRMDNDLNNIHDDLQACRRAEIVRWLSPEPYIQHHKQATRDILTGTGQWLLSDTVFKEWKDDSTSSILWLHGIPGSGKSKLVSIAIEDALKRFKAGDSPQPVFFYCSRNPAEPARSDPNAIFASLARQLSCLEPGKPLLRPTVELFKKKEEEGFASGLLQMDESLTLVLQLIAQYPLTTIIIDAMDECNPRKRHELLKALEQIIRDSSSLVKIFVSSRNDQDIVLRLQHYPNLEIDSRRNGDDIARFVKNQTEQLIQDGELLQYSTSQVEMKKLIVDEVIKGATGMFRWASMQLQYLCSFDLDADIKSSLGRLPPDLHTLYAELYEMLSTKPGKVQAIVFKNVLRWLLCAQRTLKTEEFLCAVSMDPQSGKSVSLASKDLVLKICNNFIVFDSQLDTFRFAHLSVREFLEQRPAYNNSTINALAAEICLWTLLSTSSNFATEELLLQLGWHTNTSQARLGKLRIYADIYWAAHCKSARGERSSGRLKMALKHILSGGGEASSSITQWNDRLWRGLLSVRWLVEARWDVRMALEDTVPTANSALFAGLLIACAFDFEEYIEDMVGRAVLTIQCVNTQGRSPLHVAARNGSCASLSRLLEQDRQYIEITEGVVKAAAGNRRSGKEVMALLLNRRGADVRITEEVVKAAAGNWSSGKEVMALLLDQQEVNIQIIEQVIVLIIKSFNKNIVILLFNRQEADVQITKKVVKAAIEN</sequence>
<dbReference type="PROSITE" id="PS50088">
    <property type="entry name" value="ANK_REPEAT"/>
    <property type="match status" value="1"/>
</dbReference>
<evidence type="ECO:0000313" key="6">
    <source>
        <dbReference type="EMBL" id="OCL07799.1"/>
    </source>
</evidence>
<dbReference type="Proteomes" id="UP000250140">
    <property type="component" value="Unassembled WGS sequence"/>
</dbReference>
<dbReference type="PANTHER" id="PTHR10039:SF15">
    <property type="entry name" value="NACHT DOMAIN-CONTAINING PROTEIN"/>
    <property type="match status" value="1"/>
</dbReference>
<evidence type="ECO:0000259" key="5">
    <source>
        <dbReference type="Pfam" id="PF24883"/>
    </source>
</evidence>
<dbReference type="Gene3D" id="1.20.5.340">
    <property type="match status" value="1"/>
</dbReference>
<dbReference type="InterPro" id="IPR056884">
    <property type="entry name" value="NPHP3-like_N"/>
</dbReference>
<reference evidence="6 7" key="1">
    <citation type="journal article" date="2016" name="Nat. Commun.">
        <title>Ectomycorrhizal ecology is imprinted in the genome of the dominant symbiotic fungus Cenococcum geophilum.</title>
        <authorList>
            <consortium name="DOE Joint Genome Institute"/>
            <person name="Peter M."/>
            <person name="Kohler A."/>
            <person name="Ohm R.A."/>
            <person name="Kuo A."/>
            <person name="Krutzmann J."/>
            <person name="Morin E."/>
            <person name="Arend M."/>
            <person name="Barry K.W."/>
            <person name="Binder M."/>
            <person name="Choi C."/>
            <person name="Clum A."/>
            <person name="Copeland A."/>
            <person name="Grisel N."/>
            <person name="Haridas S."/>
            <person name="Kipfer T."/>
            <person name="LaButti K."/>
            <person name="Lindquist E."/>
            <person name="Lipzen A."/>
            <person name="Maire R."/>
            <person name="Meier B."/>
            <person name="Mihaltcheva S."/>
            <person name="Molinier V."/>
            <person name="Murat C."/>
            <person name="Poggeler S."/>
            <person name="Quandt C.A."/>
            <person name="Sperisen C."/>
            <person name="Tritt A."/>
            <person name="Tisserant E."/>
            <person name="Crous P.W."/>
            <person name="Henrissat B."/>
            <person name="Nehls U."/>
            <person name="Egli S."/>
            <person name="Spatafora J.W."/>
            <person name="Grigoriev I.V."/>
            <person name="Martin F.M."/>
        </authorList>
    </citation>
    <scope>NUCLEOTIDE SEQUENCE [LARGE SCALE GENOMIC DNA]</scope>
    <source>
        <strain evidence="6 7">CBS 207.34</strain>
    </source>
</reference>
<dbReference type="EMBL" id="KV749785">
    <property type="protein sequence ID" value="OCL07799.1"/>
    <property type="molecule type" value="Genomic_DNA"/>
</dbReference>
<name>A0A8E2JSE8_9PEZI</name>
<dbReference type="OrthoDB" id="3905856at2759"/>
<gene>
    <name evidence="6" type="ORF">AOQ84DRAFT_389280</name>
</gene>
<dbReference type="Pfam" id="PF22939">
    <property type="entry name" value="WHD_GPIID"/>
    <property type="match status" value="1"/>
</dbReference>
<feature type="domain" description="GPI inositol-deacylase winged helix" evidence="3">
    <location>
        <begin position="576"/>
        <end position="654"/>
    </location>
</feature>
<keyword evidence="1" id="KW-0677">Repeat</keyword>
<feature type="domain" description="DUF7708" evidence="4">
    <location>
        <begin position="77"/>
        <end position="224"/>
    </location>
</feature>
<keyword evidence="7" id="KW-1185">Reference proteome</keyword>
<dbReference type="InterPro" id="IPR055530">
    <property type="entry name" value="DUF7104"/>
</dbReference>
<dbReference type="InterPro" id="IPR027417">
    <property type="entry name" value="P-loop_NTPase"/>
</dbReference>
<dbReference type="InterPro" id="IPR002110">
    <property type="entry name" value="Ankyrin_rpt"/>
</dbReference>
<evidence type="ECO:0000256" key="2">
    <source>
        <dbReference type="PROSITE-ProRule" id="PRU00023"/>
    </source>
</evidence>
<dbReference type="Gene3D" id="3.40.50.300">
    <property type="entry name" value="P-loop containing nucleotide triphosphate hydrolases"/>
    <property type="match status" value="1"/>
</dbReference>
<protein>
    <recommendedName>
        <fullName evidence="8">NACHT domain-containing protein</fullName>
    </recommendedName>
</protein>
<accession>A0A8E2JSE8</accession>
<evidence type="ECO:0000256" key="1">
    <source>
        <dbReference type="ARBA" id="ARBA00022737"/>
    </source>
</evidence>
<dbReference type="SUPFAM" id="SSF48403">
    <property type="entry name" value="Ankyrin repeat"/>
    <property type="match status" value="1"/>
</dbReference>
<dbReference type="SUPFAM" id="SSF52540">
    <property type="entry name" value="P-loop containing nucleoside triphosphate hydrolases"/>
    <property type="match status" value="1"/>
</dbReference>
<feature type="domain" description="Nephrocystin 3-like N-terminal" evidence="5">
    <location>
        <begin position="288"/>
        <end position="461"/>
    </location>
</feature>
<dbReference type="Pfam" id="PF23397">
    <property type="entry name" value="DUF7104"/>
    <property type="match status" value="3"/>
</dbReference>
<dbReference type="AlphaFoldDB" id="A0A8E2JSE8"/>
<dbReference type="PROSITE" id="PS50297">
    <property type="entry name" value="ANK_REP_REGION"/>
    <property type="match status" value="1"/>
</dbReference>
<evidence type="ECO:0000313" key="7">
    <source>
        <dbReference type="Proteomes" id="UP000250140"/>
    </source>
</evidence>
<evidence type="ECO:0000259" key="4">
    <source>
        <dbReference type="Pfam" id="PF24809"/>
    </source>
</evidence>
<feature type="repeat" description="ANK" evidence="2">
    <location>
        <begin position="819"/>
        <end position="841"/>
    </location>
</feature>
<dbReference type="PANTHER" id="PTHR10039">
    <property type="entry name" value="AMELOGENIN"/>
    <property type="match status" value="1"/>
</dbReference>
<dbReference type="InterPro" id="IPR054471">
    <property type="entry name" value="GPIID_WHD"/>
</dbReference>
<dbReference type="InterPro" id="IPR036770">
    <property type="entry name" value="Ankyrin_rpt-contain_sf"/>
</dbReference>
<keyword evidence="2" id="KW-0040">ANK repeat</keyword>
<dbReference type="InterPro" id="IPR056125">
    <property type="entry name" value="DUF7708"/>
</dbReference>
<evidence type="ECO:0000259" key="3">
    <source>
        <dbReference type="Pfam" id="PF22939"/>
    </source>
</evidence>
<dbReference type="Pfam" id="PF24809">
    <property type="entry name" value="DUF7708"/>
    <property type="match status" value="1"/>
</dbReference>
<organism evidence="6 7">
    <name type="scientific">Glonium stellatum</name>
    <dbReference type="NCBI Taxonomy" id="574774"/>
    <lineage>
        <taxon>Eukaryota</taxon>
        <taxon>Fungi</taxon>
        <taxon>Dikarya</taxon>
        <taxon>Ascomycota</taxon>
        <taxon>Pezizomycotina</taxon>
        <taxon>Dothideomycetes</taxon>
        <taxon>Pleosporomycetidae</taxon>
        <taxon>Gloniales</taxon>
        <taxon>Gloniaceae</taxon>
        <taxon>Glonium</taxon>
    </lineage>
</organism>